<dbReference type="Proteomes" id="UP000030745">
    <property type="component" value="Unassembled WGS sequence"/>
</dbReference>
<evidence type="ECO:0000256" key="1">
    <source>
        <dbReference type="SAM" id="Phobius"/>
    </source>
</evidence>
<dbReference type="KEGG" id="spar:SPRG_22170"/>
<reference evidence="2 3" key="1">
    <citation type="journal article" date="2013" name="PLoS Genet.">
        <title>Distinctive expansion of potential virulence genes in the genome of the oomycete fish pathogen Saprolegnia parasitica.</title>
        <authorList>
            <person name="Jiang R.H."/>
            <person name="de Bruijn I."/>
            <person name="Haas B.J."/>
            <person name="Belmonte R."/>
            <person name="Lobach L."/>
            <person name="Christie J."/>
            <person name="van den Ackerveken G."/>
            <person name="Bottin A."/>
            <person name="Bulone V."/>
            <person name="Diaz-Moreno S.M."/>
            <person name="Dumas B."/>
            <person name="Fan L."/>
            <person name="Gaulin E."/>
            <person name="Govers F."/>
            <person name="Grenville-Briggs L.J."/>
            <person name="Horner N.R."/>
            <person name="Levin J.Z."/>
            <person name="Mammella M."/>
            <person name="Meijer H.J."/>
            <person name="Morris P."/>
            <person name="Nusbaum C."/>
            <person name="Oome S."/>
            <person name="Phillips A.J."/>
            <person name="van Rooyen D."/>
            <person name="Rzeszutek E."/>
            <person name="Saraiva M."/>
            <person name="Secombes C.J."/>
            <person name="Seidl M.F."/>
            <person name="Snel B."/>
            <person name="Stassen J.H."/>
            <person name="Sykes S."/>
            <person name="Tripathy S."/>
            <person name="van den Berg H."/>
            <person name="Vega-Arreguin J.C."/>
            <person name="Wawra S."/>
            <person name="Young S.K."/>
            <person name="Zeng Q."/>
            <person name="Dieguez-Uribeondo J."/>
            <person name="Russ C."/>
            <person name="Tyler B.M."/>
            <person name="van West P."/>
        </authorList>
    </citation>
    <scope>NUCLEOTIDE SEQUENCE [LARGE SCALE GENOMIC DNA]</scope>
    <source>
        <strain evidence="2 3">CBS 223.65</strain>
    </source>
</reference>
<dbReference type="AlphaFoldDB" id="A0A067CT75"/>
<protein>
    <submittedName>
        <fullName evidence="2">Uncharacterized protein</fullName>
    </submittedName>
</protein>
<keyword evidence="3" id="KW-1185">Reference proteome</keyword>
<feature type="transmembrane region" description="Helical" evidence="1">
    <location>
        <begin position="271"/>
        <end position="291"/>
    </location>
</feature>
<accession>A0A067CT75</accession>
<gene>
    <name evidence="2" type="ORF">SPRG_22170</name>
</gene>
<proteinExistence type="predicted"/>
<sequence length="561" mass="63012">MPLSRVHVVPGPSSATPTLFGVHRNFIAFGISIIMLLNIASMPMKAYLSEHPPWAALPPPPTYANDSDFNIQTLSGMQAAYSASTLPAAASFYDDSARNAQVMRHVLVMSHSPIPVDDCRDQFLVGLPSVLFYGAGIRNVLCAFAAANHSSPSDHTWDRRGACMYITYFSTAIGHQCVWLRAGNELDGSNTSSYNVYTLVAAHAVYTYSAFHSFKFAYRVGISLLTLHLMWTKYFVHCRHLEALLRRRGHRARLRAQSHWRYEVLYGDPTAIILMHPGVATAFFLDCWLSVEVISLVIPRASQSADVGVMVLAFMYLSRTVWFAYSAVCLVASYLKRRHKEHLFYEVDPTIIAVGTTFYGPAVTWAMGHVGPLLTAYHYLFEFGIPASRKEYVIEGSVPSMLYSISIGFIPLVYGFVGALCHRRRSRRILSSVASFYGSFRYNGIKTQAMFAVLQWMHPSKNVRVPEVGGTIYSLFRQNARYKQSPTISFRSADCFVYCYKDNLLVERIRLSLLESLDRNESAPTLAIREAKSAPHYSFNQLVDHTPPTIVRAPKPSEWCL</sequence>
<feature type="transmembrane region" description="Helical" evidence="1">
    <location>
        <begin position="356"/>
        <end position="380"/>
    </location>
</feature>
<evidence type="ECO:0000313" key="3">
    <source>
        <dbReference type="Proteomes" id="UP000030745"/>
    </source>
</evidence>
<feature type="transmembrane region" description="Helical" evidence="1">
    <location>
        <begin position="311"/>
        <end position="335"/>
    </location>
</feature>
<feature type="transmembrane region" description="Helical" evidence="1">
    <location>
        <begin position="20"/>
        <end position="40"/>
    </location>
</feature>
<keyword evidence="1" id="KW-0812">Transmembrane</keyword>
<feature type="transmembrane region" description="Helical" evidence="1">
    <location>
        <begin position="400"/>
        <end position="421"/>
    </location>
</feature>
<dbReference type="RefSeq" id="XP_012199787.1">
    <property type="nucleotide sequence ID" value="XM_012344397.1"/>
</dbReference>
<dbReference type="EMBL" id="KK583205">
    <property type="protein sequence ID" value="KDO29716.1"/>
    <property type="molecule type" value="Genomic_DNA"/>
</dbReference>
<name>A0A067CT75_SAPPC</name>
<dbReference type="OMA" id="AQSHWRY"/>
<keyword evidence="1" id="KW-0472">Membrane</keyword>
<dbReference type="OrthoDB" id="71125at2759"/>
<dbReference type="GeneID" id="24142553"/>
<dbReference type="VEuPathDB" id="FungiDB:SPRG_22170"/>
<keyword evidence="1" id="KW-1133">Transmembrane helix</keyword>
<evidence type="ECO:0000313" key="2">
    <source>
        <dbReference type="EMBL" id="KDO29716.1"/>
    </source>
</evidence>
<organism evidence="2 3">
    <name type="scientific">Saprolegnia parasitica (strain CBS 223.65)</name>
    <dbReference type="NCBI Taxonomy" id="695850"/>
    <lineage>
        <taxon>Eukaryota</taxon>
        <taxon>Sar</taxon>
        <taxon>Stramenopiles</taxon>
        <taxon>Oomycota</taxon>
        <taxon>Saprolegniomycetes</taxon>
        <taxon>Saprolegniales</taxon>
        <taxon>Saprolegniaceae</taxon>
        <taxon>Saprolegnia</taxon>
    </lineage>
</organism>